<dbReference type="InterPro" id="IPR000719">
    <property type="entry name" value="Prot_kinase_dom"/>
</dbReference>
<reference evidence="2 3" key="1">
    <citation type="journal article" date="2018" name="Sci. Data">
        <title>The draft genome sequence of cork oak.</title>
        <authorList>
            <person name="Ramos A.M."/>
            <person name="Usie A."/>
            <person name="Barbosa P."/>
            <person name="Barros P.M."/>
            <person name="Capote T."/>
            <person name="Chaves I."/>
            <person name="Simoes F."/>
            <person name="Abreu I."/>
            <person name="Carrasquinho I."/>
            <person name="Faro C."/>
            <person name="Guimaraes J.B."/>
            <person name="Mendonca D."/>
            <person name="Nobrega F."/>
            <person name="Rodrigues L."/>
            <person name="Saibo N.J.M."/>
            <person name="Varela M.C."/>
            <person name="Egas C."/>
            <person name="Matos J."/>
            <person name="Miguel C.M."/>
            <person name="Oliveira M.M."/>
            <person name="Ricardo C.P."/>
            <person name="Goncalves S."/>
        </authorList>
    </citation>
    <scope>NUCLEOTIDE SEQUENCE [LARGE SCALE GENOMIC DNA]</scope>
    <source>
        <strain evidence="3">cv. HL8</strain>
    </source>
</reference>
<dbReference type="GO" id="GO:0005524">
    <property type="term" value="F:ATP binding"/>
    <property type="evidence" value="ECO:0007669"/>
    <property type="project" value="InterPro"/>
</dbReference>
<dbReference type="AlphaFoldDB" id="A0AAW0LGL0"/>
<keyword evidence="2" id="KW-0418">Kinase</keyword>
<dbReference type="PANTHER" id="PTHR44329:SF278">
    <property type="entry name" value="PROTEIN KINASE DOMAIN-CONTAINING PROTEIN"/>
    <property type="match status" value="1"/>
</dbReference>
<keyword evidence="3" id="KW-1185">Reference proteome</keyword>
<dbReference type="InterPro" id="IPR051681">
    <property type="entry name" value="Ser/Thr_Kinases-Pseudokinases"/>
</dbReference>
<name>A0AAW0LGL0_QUESU</name>
<gene>
    <name evidence="2" type="primary">STY17_0</name>
    <name evidence="2" type="ORF">CFP56_001187</name>
</gene>
<evidence type="ECO:0000313" key="3">
    <source>
        <dbReference type="Proteomes" id="UP000237347"/>
    </source>
</evidence>
<evidence type="ECO:0000313" key="2">
    <source>
        <dbReference type="EMBL" id="KAK7850315.1"/>
    </source>
</evidence>
<evidence type="ECO:0000259" key="1">
    <source>
        <dbReference type="PROSITE" id="PS50011"/>
    </source>
</evidence>
<feature type="domain" description="Protein kinase" evidence="1">
    <location>
        <begin position="1"/>
        <end position="139"/>
    </location>
</feature>
<proteinExistence type="predicted"/>
<sequence>MSKGEHKRPEFLKLQAIEQKPYDHKVDVFSFGVLQWELLTGKVIEHKPSDHEVDVFSFGVLQWELLTGKLLYEHFTPLQAAVGVVQMGLRPTILRHTPPKLGELLERCWQQDPSLRPEFSKFYIICGTWPRGLQMREWTGRRGNLLEGYPPLYRASIEVATGK</sequence>
<dbReference type="Proteomes" id="UP000237347">
    <property type="component" value="Unassembled WGS sequence"/>
</dbReference>
<comment type="caution">
    <text evidence="2">The sequence shown here is derived from an EMBL/GenBank/DDBJ whole genome shotgun (WGS) entry which is preliminary data.</text>
</comment>
<organism evidence="2 3">
    <name type="scientific">Quercus suber</name>
    <name type="common">Cork oak</name>
    <dbReference type="NCBI Taxonomy" id="58331"/>
    <lineage>
        <taxon>Eukaryota</taxon>
        <taxon>Viridiplantae</taxon>
        <taxon>Streptophyta</taxon>
        <taxon>Embryophyta</taxon>
        <taxon>Tracheophyta</taxon>
        <taxon>Spermatophyta</taxon>
        <taxon>Magnoliopsida</taxon>
        <taxon>eudicotyledons</taxon>
        <taxon>Gunneridae</taxon>
        <taxon>Pentapetalae</taxon>
        <taxon>rosids</taxon>
        <taxon>fabids</taxon>
        <taxon>Fagales</taxon>
        <taxon>Fagaceae</taxon>
        <taxon>Quercus</taxon>
    </lineage>
</organism>
<dbReference type="InterPro" id="IPR001245">
    <property type="entry name" value="Ser-Thr/Tyr_kinase_cat_dom"/>
</dbReference>
<dbReference type="EMBL" id="PKMF04000102">
    <property type="protein sequence ID" value="KAK7850315.1"/>
    <property type="molecule type" value="Genomic_DNA"/>
</dbReference>
<dbReference type="SUPFAM" id="SSF56112">
    <property type="entry name" value="Protein kinase-like (PK-like)"/>
    <property type="match status" value="2"/>
</dbReference>
<dbReference type="GO" id="GO:0004674">
    <property type="term" value="F:protein serine/threonine kinase activity"/>
    <property type="evidence" value="ECO:0007669"/>
    <property type="project" value="TreeGrafter"/>
</dbReference>
<dbReference type="Gene3D" id="1.10.510.10">
    <property type="entry name" value="Transferase(Phosphotransferase) domain 1"/>
    <property type="match status" value="2"/>
</dbReference>
<dbReference type="Pfam" id="PF07714">
    <property type="entry name" value="PK_Tyr_Ser-Thr"/>
    <property type="match status" value="1"/>
</dbReference>
<dbReference type="PANTHER" id="PTHR44329">
    <property type="entry name" value="SERINE/THREONINE-PROTEIN KINASE TNNI3K-RELATED"/>
    <property type="match status" value="1"/>
</dbReference>
<protein>
    <submittedName>
        <fullName evidence="2">Serine/threonine-protein kinase sty17</fullName>
    </submittedName>
</protein>
<dbReference type="InterPro" id="IPR011009">
    <property type="entry name" value="Kinase-like_dom_sf"/>
</dbReference>
<accession>A0AAW0LGL0</accession>
<keyword evidence="2" id="KW-0808">Transferase</keyword>
<dbReference type="PROSITE" id="PS50011">
    <property type="entry name" value="PROTEIN_KINASE_DOM"/>
    <property type="match status" value="1"/>
</dbReference>